<comment type="caution">
    <text evidence="2">The sequence shown here is derived from an EMBL/GenBank/DDBJ whole genome shotgun (WGS) entry which is preliminary data.</text>
</comment>
<accession>A0AAI9E7N1</accession>
<feature type="compositionally biased region" description="Polar residues" evidence="1">
    <location>
        <begin position="207"/>
        <end position="218"/>
    </location>
</feature>
<evidence type="ECO:0000313" key="3">
    <source>
        <dbReference type="Proteomes" id="UP001296104"/>
    </source>
</evidence>
<feature type="compositionally biased region" description="Polar residues" evidence="1">
    <location>
        <begin position="250"/>
        <end position="264"/>
    </location>
</feature>
<dbReference type="AlphaFoldDB" id="A0AAI9E7N1"/>
<gene>
    <name evidence="2" type="ORF">LECACI_7A001147</name>
</gene>
<sequence>MEQRRSSFSHPLTNIDATPVVLRRTSSMTQAARVKGRLKVPAFIALKASPASPAFTACSIHIAESPRLNTVYESPAERFRPVERRASRQFAHTVQSDHGTYQMLWDDPDPSTASSIVTLLVDPGLNVIVTDDWSSLRHNEPHDGIPLGEVRTKLAIWNWEREIADDASDESSRSLPLLPLNDAEQQQRKWLSDHSPGIEDPPAPPNTGRSSARHSGQYTPAAEESEEEESEDSPIELNVRAVLAEKPHHSTQPTPRATTPSNDYLSVPRHRSSLPASPSINRDLWSLPSEDIKFRSHRDSVEITAGYIRRREMEGKINQELMTGHKDSFILTKDKFASKYATKMPASTHVTVPWNRRFGGALSPILDMSPPSSNSGGLWASLGETARLPEPAMQVPEVEARDDERYHPDEHQNCPICEEHRPRWFEANCRGGRLGFKE</sequence>
<feature type="region of interest" description="Disordered" evidence="1">
    <location>
        <begin position="246"/>
        <end position="276"/>
    </location>
</feature>
<evidence type="ECO:0000313" key="2">
    <source>
        <dbReference type="EMBL" id="CAK3818892.1"/>
    </source>
</evidence>
<reference evidence="2" key="1">
    <citation type="submission" date="2023-11" db="EMBL/GenBank/DDBJ databases">
        <authorList>
            <person name="Alioto T."/>
            <person name="Alioto T."/>
            <person name="Gomez Garrido J."/>
        </authorList>
    </citation>
    <scope>NUCLEOTIDE SEQUENCE</scope>
</reference>
<proteinExistence type="predicted"/>
<dbReference type="Proteomes" id="UP001296104">
    <property type="component" value="Unassembled WGS sequence"/>
</dbReference>
<name>A0AAI9E7N1_9PEZI</name>
<organism evidence="2 3">
    <name type="scientific">Lecanosticta acicola</name>
    <dbReference type="NCBI Taxonomy" id="111012"/>
    <lineage>
        <taxon>Eukaryota</taxon>
        <taxon>Fungi</taxon>
        <taxon>Dikarya</taxon>
        <taxon>Ascomycota</taxon>
        <taxon>Pezizomycotina</taxon>
        <taxon>Dothideomycetes</taxon>
        <taxon>Dothideomycetidae</taxon>
        <taxon>Mycosphaerellales</taxon>
        <taxon>Mycosphaerellaceae</taxon>
        <taxon>Lecanosticta</taxon>
    </lineage>
</organism>
<feature type="compositionally biased region" description="Acidic residues" evidence="1">
    <location>
        <begin position="223"/>
        <end position="234"/>
    </location>
</feature>
<protein>
    <submittedName>
        <fullName evidence="2">Uncharacterized protein</fullName>
    </submittedName>
</protein>
<keyword evidence="3" id="KW-1185">Reference proteome</keyword>
<dbReference type="EMBL" id="CAVMBE010000004">
    <property type="protein sequence ID" value="CAK3818892.1"/>
    <property type="molecule type" value="Genomic_DNA"/>
</dbReference>
<evidence type="ECO:0000256" key="1">
    <source>
        <dbReference type="SAM" id="MobiDB-lite"/>
    </source>
</evidence>
<feature type="region of interest" description="Disordered" evidence="1">
    <location>
        <begin position="165"/>
        <end position="234"/>
    </location>
</feature>